<dbReference type="CDD" id="cd00090">
    <property type="entry name" value="HTH_ARSR"/>
    <property type="match status" value="1"/>
</dbReference>
<protein>
    <recommendedName>
        <fullName evidence="2">HTH arsR-type domain-containing protein</fullName>
    </recommendedName>
</protein>
<dbReference type="InterPro" id="IPR011991">
    <property type="entry name" value="ArsR-like_HTH"/>
</dbReference>
<evidence type="ECO:0000256" key="1">
    <source>
        <dbReference type="ARBA" id="ARBA00023125"/>
    </source>
</evidence>
<name>A0A268S1N1_SHOCL</name>
<feature type="domain" description="HTH arsR-type" evidence="2">
    <location>
        <begin position="25"/>
        <end position="99"/>
    </location>
</feature>
<evidence type="ECO:0000313" key="4">
    <source>
        <dbReference type="Proteomes" id="UP000216133"/>
    </source>
</evidence>
<proteinExistence type="predicted"/>
<dbReference type="NCBIfam" id="NF005061">
    <property type="entry name" value="PRK06474.1"/>
    <property type="match status" value="1"/>
</dbReference>
<dbReference type="Gene3D" id="6.10.140.2180">
    <property type="match status" value="1"/>
</dbReference>
<accession>A0A268S1N1</accession>
<keyword evidence="1" id="KW-0238">DNA-binding</keyword>
<comment type="caution">
    <text evidence="3">The sequence shown here is derived from an EMBL/GenBank/DDBJ whole genome shotgun (WGS) entry which is preliminary data.</text>
</comment>
<dbReference type="InterPro" id="IPR036390">
    <property type="entry name" value="WH_DNA-bd_sf"/>
</dbReference>
<sequence>MLLSFYKIVITCQAVIYKYERLPMKKADLLLHPVRMRIIQQLLMEESQTILQLAEALGDVPQATLYRHMKLMLEAQLIEVVQINKIHGQEERVYAAVKENLSISGSEAYSASQEEHMRYFSIFHANLLQQATTYLSKTSAEHYETDGFGYWNAPLHMSDEEFASFVSGINELLEQVAANKPTPERKTRLFASMMIPLLQNQQVKESNDEY</sequence>
<organism evidence="3 4">
    <name type="scientific">Shouchella clausii</name>
    <name type="common">Alkalihalobacillus clausii</name>
    <dbReference type="NCBI Taxonomy" id="79880"/>
    <lineage>
        <taxon>Bacteria</taxon>
        <taxon>Bacillati</taxon>
        <taxon>Bacillota</taxon>
        <taxon>Bacilli</taxon>
        <taxon>Bacillales</taxon>
        <taxon>Bacillaceae</taxon>
        <taxon>Shouchella</taxon>
    </lineage>
</organism>
<evidence type="ECO:0000313" key="3">
    <source>
        <dbReference type="EMBL" id="PAF26402.1"/>
    </source>
</evidence>
<dbReference type="EMBL" id="NPBS01000037">
    <property type="protein sequence ID" value="PAF26402.1"/>
    <property type="molecule type" value="Genomic_DNA"/>
</dbReference>
<dbReference type="Gene3D" id="1.10.10.10">
    <property type="entry name" value="Winged helix-like DNA-binding domain superfamily/Winged helix DNA-binding domain"/>
    <property type="match status" value="1"/>
</dbReference>
<dbReference type="InterPro" id="IPR036388">
    <property type="entry name" value="WH-like_DNA-bd_sf"/>
</dbReference>
<dbReference type="GO" id="GO:0003700">
    <property type="term" value="F:DNA-binding transcription factor activity"/>
    <property type="evidence" value="ECO:0007669"/>
    <property type="project" value="InterPro"/>
</dbReference>
<dbReference type="SUPFAM" id="SSF46785">
    <property type="entry name" value="Winged helix' DNA-binding domain"/>
    <property type="match status" value="1"/>
</dbReference>
<reference evidence="3 4" key="1">
    <citation type="submission" date="2017-07" db="EMBL/GenBank/DDBJ databases">
        <title>Isolation and whole genome analysis of endospore-forming bacteria from heroin.</title>
        <authorList>
            <person name="Kalinowski J."/>
            <person name="Ahrens B."/>
            <person name="Al-Dilaimi A."/>
            <person name="Winkler A."/>
            <person name="Wibberg D."/>
            <person name="Schleenbecker U."/>
            <person name="Ruckert C."/>
            <person name="Wolfel R."/>
            <person name="Grass G."/>
        </authorList>
    </citation>
    <scope>NUCLEOTIDE SEQUENCE [LARGE SCALE GENOMIC DNA]</scope>
    <source>
        <strain evidence="3 4">7523-2</strain>
    </source>
</reference>
<dbReference type="AlphaFoldDB" id="A0A268S1N1"/>
<dbReference type="InterPro" id="IPR001845">
    <property type="entry name" value="HTH_ArsR_DNA-bd_dom"/>
</dbReference>
<gene>
    <name evidence="3" type="ORF">CHH61_08415</name>
</gene>
<dbReference type="Proteomes" id="UP000216133">
    <property type="component" value="Unassembled WGS sequence"/>
</dbReference>
<dbReference type="GO" id="GO:0003677">
    <property type="term" value="F:DNA binding"/>
    <property type="evidence" value="ECO:0007669"/>
    <property type="project" value="UniProtKB-KW"/>
</dbReference>
<dbReference type="SMART" id="SM00418">
    <property type="entry name" value="HTH_ARSR"/>
    <property type="match status" value="1"/>
</dbReference>
<dbReference type="Pfam" id="PF12840">
    <property type="entry name" value="HTH_20"/>
    <property type="match status" value="1"/>
</dbReference>
<evidence type="ECO:0000259" key="2">
    <source>
        <dbReference type="SMART" id="SM00418"/>
    </source>
</evidence>